<keyword evidence="5" id="KW-0539">Nucleus</keyword>
<gene>
    <name evidence="6" type="ORF">K490DRAFT_34227</name>
</gene>
<evidence type="ECO:0000313" key="7">
    <source>
        <dbReference type="Proteomes" id="UP000799776"/>
    </source>
</evidence>
<protein>
    <submittedName>
        <fullName evidence="6">DNA repair exonuclease rad1</fullName>
    </submittedName>
</protein>
<dbReference type="Pfam" id="PF02144">
    <property type="entry name" value="Rad1"/>
    <property type="match status" value="1"/>
</dbReference>
<dbReference type="PANTHER" id="PTHR10870">
    <property type="entry name" value="CELL CYCLE CHECKPOINT PROTEIN RAD1"/>
    <property type="match status" value="1"/>
</dbReference>
<dbReference type="PRINTS" id="PR01245">
    <property type="entry name" value="RAD1REC1"/>
</dbReference>
<evidence type="ECO:0000256" key="4">
    <source>
        <dbReference type="ARBA" id="ARBA00023204"/>
    </source>
</evidence>
<keyword evidence="4" id="KW-0234">DNA repair</keyword>
<comment type="caution">
    <text evidence="6">The sequence shown here is derived from an EMBL/GenBank/DDBJ whole genome shotgun (WGS) entry which is preliminary data.</text>
</comment>
<dbReference type="Proteomes" id="UP000799776">
    <property type="component" value="Unassembled WGS sequence"/>
</dbReference>
<evidence type="ECO:0000256" key="5">
    <source>
        <dbReference type="ARBA" id="ARBA00023242"/>
    </source>
</evidence>
<dbReference type="GO" id="GO:0004527">
    <property type="term" value="F:exonuclease activity"/>
    <property type="evidence" value="ECO:0007669"/>
    <property type="project" value="UniProtKB-KW"/>
</dbReference>
<dbReference type="EMBL" id="ML978712">
    <property type="protein sequence ID" value="KAF2091237.1"/>
    <property type="molecule type" value="Genomic_DNA"/>
</dbReference>
<dbReference type="InterPro" id="IPR046938">
    <property type="entry name" value="DNA_clamp_sf"/>
</dbReference>
<evidence type="ECO:0000256" key="1">
    <source>
        <dbReference type="ARBA" id="ARBA00004123"/>
    </source>
</evidence>
<keyword evidence="6" id="KW-0269">Exonuclease</keyword>
<dbReference type="GO" id="GO:0000077">
    <property type="term" value="P:DNA damage checkpoint signaling"/>
    <property type="evidence" value="ECO:0007669"/>
    <property type="project" value="InterPro"/>
</dbReference>
<dbReference type="CDD" id="cd00577">
    <property type="entry name" value="PCNA"/>
    <property type="match status" value="1"/>
</dbReference>
<dbReference type="AlphaFoldDB" id="A0A9P4I124"/>
<dbReference type="GO" id="GO:0030896">
    <property type="term" value="C:checkpoint clamp complex"/>
    <property type="evidence" value="ECO:0007669"/>
    <property type="project" value="TreeGrafter"/>
</dbReference>
<evidence type="ECO:0000256" key="3">
    <source>
        <dbReference type="ARBA" id="ARBA00022763"/>
    </source>
</evidence>
<dbReference type="FunFam" id="3.70.10.10:FF:000014">
    <property type="entry name" value="DNA repair protein Rad1, putative"/>
    <property type="match status" value="1"/>
</dbReference>
<keyword evidence="6" id="KW-0378">Hydrolase</keyword>
<reference evidence="6" key="1">
    <citation type="journal article" date="2020" name="Stud. Mycol.">
        <title>101 Dothideomycetes genomes: a test case for predicting lifestyles and emergence of pathogens.</title>
        <authorList>
            <person name="Haridas S."/>
            <person name="Albert R."/>
            <person name="Binder M."/>
            <person name="Bloem J."/>
            <person name="Labutti K."/>
            <person name="Salamov A."/>
            <person name="Andreopoulos B."/>
            <person name="Baker S."/>
            <person name="Barry K."/>
            <person name="Bills G."/>
            <person name="Bluhm B."/>
            <person name="Cannon C."/>
            <person name="Castanera R."/>
            <person name="Culley D."/>
            <person name="Daum C."/>
            <person name="Ezra D."/>
            <person name="Gonzalez J."/>
            <person name="Henrissat B."/>
            <person name="Kuo A."/>
            <person name="Liang C."/>
            <person name="Lipzen A."/>
            <person name="Lutzoni F."/>
            <person name="Magnuson J."/>
            <person name="Mondo S."/>
            <person name="Nolan M."/>
            <person name="Ohm R."/>
            <person name="Pangilinan J."/>
            <person name="Park H.-J."/>
            <person name="Ramirez L."/>
            <person name="Alfaro M."/>
            <person name="Sun H."/>
            <person name="Tritt A."/>
            <person name="Yoshinaga Y."/>
            <person name="Zwiers L.-H."/>
            <person name="Turgeon B."/>
            <person name="Goodwin S."/>
            <person name="Spatafora J."/>
            <person name="Crous P."/>
            <person name="Grigoriev I."/>
        </authorList>
    </citation>
    <scope>NUCLEOTIDE SEQUENCE</scope>
    <source>
        <strain evidence="6">CBS 121410</strain>
    </source>
</reference>
<dbReference type="PANTHER" id="PTHR10870:SF0">
    <property type="entry name" value="CELL CYCLE CHECKPOINT PROTEIN RAD1"/>
    <property type="match status" value="1"/>
</dbReference>
<organism evidence="6 7">
    <name type="scientific">Saccharata proteae CBS 121410</name>
    <dbReference type="NCBI Taxonomy" id="1314787"/>
    <lineage>
        <taxon>Eukaryota</taxon>
        <taxon>Fungi</taxon>
        <taxon>Dikarya</taxon>
        <taxon>Ascomycota</taxon>
        <taxon>Pezizomycotina</taxon>
        <taxon>Dothideomycetes</taxon>
        <taxon>Dothideomycetes incertae sedis</taxon>
        <taxon>Botryosphaeriales</taxon>
        <taxon>Saccharataceae</taxon>
        <taxon>Saccharata</taxon>
    </lineage>
</organism>
<keyword evidence="3" id="KW-0227">DNA damage</keyword>
<name>A0A9P4I124_9PEZI</name>
<evidence type="ECO:0000313" key="6">
    <source>
        <dbReference type="EMBL" id="KAF2091237.1"/>
    </source>
</evidence>
<comment type="subcellular location">
    <subcellularLocation>
        <location evidence="1">Nucleus</location>
    </subcellularLocation>
</comment>
<dbReference type="InterPro" id="IPR003021">
    <property type="entry name" value="Rad1_Rec1_Rad17"/>
</dbReference>
<dbReference type="SUPFAM" id="SSF55979">
    <property type="entry name" value="DNA clamp"/>
    <property type="match status" value="1"/>
</dbReference>
<dbReference type="GO" id="GO:0006281">
    <property type="term" value="P:DNA repair"/>
    <property type="evidence" value="ECO:0007669"/>
    <property type="project" value="UniProtKB-KW"/>
</dbReference>
<keyword evidence="6" id="KW-0540">Nuclease</keyword>
<dbReference type="Gene3D" id="3.70.10.10">
    <property type="match status" value="1"/>
</dbReference>
<keyword evidence="7" id="KW-1185">Reference proteome</keyword>
<dbReference type="OrthoDB" id="337581at2759"/>
<evidence type="ECO:0000256" key="2">
    <source>
        <dbReference type="ARBA" id="ARBA00010991"/>
    </source>
</evidence>
<proteinExistence type="inferred from homology"/>
<sequence>MAEAPSDRPLFSAVSSSSRQLFFLLRCINFAPKARVQIREDGLRFSIDDSRVMEGFVFLDKNLFTSYQYHSRHQSPFSAVNDDGTPDVPTFAISLPALLETLQIFGLSDTSQRGNPYSSFNGTTRGPTNAFDNRILGMTSVCRLTYAGEGSPLNIVLEEAGVTTTCELTTYEPEYEAEDAIPFSREDLAMKIIMRSSFLYDAITELGSVSPEELTLRASRTAPLFALGANGPLGSTVVDFGSPEDNGRGTDSTAVENVPVLETFQVAHRISQRYRFSLIKAAARAMSAATKVSIRGDEQGVLSLQFMIEVEGGKISFVDFMFVPLVSEETEDEQSAEDAEETDESD</sequence>
<accession>A0A9P4I124</accession>
<comment type="similarity">
    <text evidence="2">Belongs to the rad1 family.</text>
</comment>